<dbReference type="PANTHER" id="PTHR48111:SF40">
    <property type="entry name" value="PHOSPHATE REGULON TRANSCRIPTIONAL REGULATORY PROTEIN PHOB"/>
    <property type="match status" value="1"/>
</dbReference>
<reference evidence="8 9" key="1">
    <citation type="submission" date="2021-03" db="EMBL/GenBank/DDBJ databases">
        <title>Thiomicrorhabdus sp.nov.,novel sulfur-oxidizing bacteria isolated from coastal sediment.</title>
        <authorList>
            <person name="Liu X."/>
        </authorList>
    </citation>
    <scope>NUCLEOTIDE SEQUENCE [LARGE SCALE GENOMIC DNA]</scope>
    <source>
        <strain evidence="8 9">6S2-11</strain>
    </source>
</reference>
<dbReference type="SUPFAM" id="SSF52172">
    <property type="entry name" value="CheY-like"/>
    <property type="match status" value="1"/>
</dbReference>
<dbReference type="SMART" id="SM00448">
    <property type="entry name" value="REC"/>
    <property type="match status" value="1"/>
</dbReference>
<evidence type="ECO:0000256" key="5">
    <source>
        <dbReference type="PROSITE-ProRule" id="PRU01091"/>
    </source>
</evidence>
<proteinExistence type="predicted"/>
<dbReference type="CDD" id="cd00383">
    <property type="entry name" value="trans_reg_C"/>
    <property type="match status" value="1"/>
</dbReference>
<sequence>MSLQKNCIAILEDDPLAAEVLKSAFQSAGMEYQYFSNLTDLKAVLPAKNFSLLMLDWQLPDGTADEVIHLVRDEMQWQVPIIVQSIYEDEDKVVNALSLGADEYLIKPLRQSETVARAQAMIRRAGIDVQQQLWVKAGDLEVDTLNQKVFMNGEQLEMTRIQIKLIAYLLQHIDVPLSREHLLRNVWDKKSLPETRTVDAHINQLRKRLNLDSHSVLKIDSVHGYGYCCRLQQEA</sequence>
<evidence type="ECO:0000256" key="2">
    <source>
        <dbReference type="ARBA" id="ARBA00023012"/>
    </source>
</evidence>
<evidence type="ECO:0000256" key="3">
    <source>
        <dbReference type="ARBA" id="ARBA00023125"/>
    </source>
</evidence>
<evidence type="ECO:0000313" key="9">
    <source>
        <dbReference type="Proteomes" id="UP000664835"/>
    </source>
</evidence>
<dbReference type="SMART" id="SM00862">
    <property type="entry name" value="Trans_reg_C"/>
    <property type="match status" value="1"/>
</dbReference>
<evidence type="ECO:0000259" key="6">
    <source>
        <dbReference type="PROSITE" id="PS50110"/>
    </source>
</evidence>
<evidence type="ECO:0000256" key="4">
    <source>
        <dbReference type="PROSITE-ProRule" id="PRU00169"/>
    </source>
</evidence>
<keyword evidence="2" id="KW-0902">Two-component regulatory system</keyword>
<dbReference type="Pfam" id="PF00072">
    <property type="entry name" value="Response_reg"/>
    <property type="match status" value="1"/>
</dbReference>
<keyword evidence="1 4" id="KW-0597">Phosphoprotein</keyword>
<dbReference type="PROSITE" id="PS50110">
    <property type="entry name" value="RESPONSE_REGULATORY"/>
    <property type="match status" value="1"/>
</dbReference>
<dbReference type="InterPro" id="IPR001789">
    <property type="entry name" value="Sig_transdc_resp-reg_receiver"/>
</dbReference>
<evidence type="ECO:0000259" key="7">
    <source>
        <dbReference type="PROSITE" id="PS51755"/>
    </source>
</evidence>
<dbReference type="InterPro" id="IPR039420">
    <property type="entry name" value="WalR-like"/>
</dbReference>
<dbReference type="Proteomes" id="UP000664835">
    <property type="component" value="Unassembled WGS sequence"/>
</dbReference>
<keyword evidence="3 5" id="KW-0238">DNA-binding</keyword>
<dbReference type="EMBL" id="JAGETV010000014">
    <property type="protein sequence ID" value="MBO1927629.1"/>
    <property type="molecule type" value="Genomic_DNA"/>
</dbReference>
<dbReference type="Gene3D" id="3.40.50.2300">
    <property type="match status" value="1"/>
</dbReference>
<comment type="caution">
    <text evidence="8">The sequence shown here is derived from an EMBL/GenBank/DDBJ whole genome shotgun (WGS) entry which is preliminary data.</text>
</comment>
<dbReference type="InterPro" id="IPR011006">
    <property type="entry name" value="CheY-like_superfamily"/>
</dbReference>
<feature type="domain" description="Response regulatory" evidence="6">
    <location>
        <begin position="7"/>
        <end position="122"/>
    </location>
</feature>
<protein>
    <submittedName>
        <fullName evidence="8">Response regulator transcription factor</fullName>
    </submittedName>
</protein>
<dbReference type="RefSeq" id="WP_208150120.1">
    <property type="nucleotide sequence ID" value="NZ_JAGETV010000014.1"/>
</dbReference>
<name>A0ABS3Q5N7_9GAMM</name>
<feature type="domain" description="OmpR/PhoB-type" evidence="7">
    <location>
        <begin position="130"/>
        <end position="231"/>
    </location>
</feature>
<organism evidence="8 9">
    <name type="scientific">Thiomicrorhabdus marina</name>
    <dbReference type="NCBI Taxonomy" id="2818442"/>
    <lineage>
        <taxon>Bacteria</taxon>
        <taxon>Pseudomonadati</taxon>
        <taxon>Pseudomonadota</taxon>
        <taxon>Gammaproteobacteria</taxon>
        <taxon>Thiotrichales</taxon>
        <taxon>Piscirickettsiaceae</taxon>
        <taxon>Thiomicrorhabdus</taxon>
    </lineage>
</organism>
<gene>
    <name evidence="8" type="ORF">J3998_08575</name>
</gene>
<dbReference type="InterPro" id="IPR001867">
    <property type="entry name" value="OmpR/PhoB-type_DNA-bd"/>
</dbReference>
<accession>A0ABS3Q5N7</accession>
<dbReference type="PANTHER" id="PTHR48111">
    <property type="entry name" value="REGULATOR OF RPOS"/>
    <property type="match status" value="1"/>
</dbReference>
<feature type="DNA-binding region" description="OmpR/PhoB-type" evidence="5">
    <location>
        <begin position="130"/>
        <end position="231"/>
    </location>
</feature>
<dbReference type="PROSITE" id="PS51755">
    <property type="entry name" value="OMPR_PHOB"/>
    <property type="match status" value="1"/>
</dbReference>
<feature type="modified residue" description="4-aspartylphosphate" evidence="4">
    <location>
        <position position="56"/>
    </location>
</feature>
<dbReference type="InterPro" id="IPR036388">
    <property type="entry name" value="WH-like_DNA-bd_sf"/>
</dbReference>
<keyword evidence="9" id="KW-1185">Reference proteome</keyword>
<evidence type="ECO:0000256" key="1">
    <source>
        <dbReference type="ARBA" id="ARBA00022553"/>
    </source>
</evidence>
<dbReference type="Gene3D" id="1.10.10.10">
    <property type="entry name" value="Winged helix-like DNA-binding domain superfamily/Winged helix DNA-binding domain"/>
    <property type="match status" value="1"/>
</dbReference>
<dbReference type="Pfam" id="PF00486">
    <property type="entry name" value="Trans_reg_C"/>
    <property type="match status" value="1"/>
</dbReference>
<evidence type="ECO:0000313" key="8">
    <source>
        <dbReference type="EMBL" id="MBO1927629.1"/>
    </source>
</evidence>